<feature type="domain" description="Gcp-like" evidence="9">
    <location>
        <begin position="31"/>
        <end position="303"/>
    </location>
</feature>
<evidence type="ECO:0000256" key="8">
    <source>
        <dbReference type="HAMAP-Rule" id="MF_01445"/>
    </source>
</evidence>
<dbReference type="EC" id="2.3.1.234" evidence="8"/>
<evidence type="ECO:0000256" key="5">
    <source>
        <dbReference type="ARBA" id="ARBA00023004"/>
    </source>
</evidence>
<dbReference type="HAMAP" id="MF_01445">
    <property type="entry name" value="TsaD"/>
    <property type="match status" value="1"/>
</dbReference>
<dbReference type="PANTHER" id="PTHR11735:SF6">
    <property type="entry name" value="TRNA N6-ADENOSINE THREONYLCARBAMOYLTRANSFERASE, MITOCHONDRIAL"/>
    <property type="match status" value="1"/>
</dbReference>
<feature type="binding site" evidence="8">
    <location>
        <position position="166"/>
    </location>
    <ligand>
        <name>substrate</name>
    </ligand>
</feature>
<reference evidence="10" key="1">
    <citation type="journal article" date="2020" name="mSystems">
        <title>Genome- and Community-Level Interaction Insights into Carbon Utilization and Element Cycling Functions of Hydrothermarchaeota in Hydrothermal Sediment.</title>
        <authorList>
            <person name="Zhou Z."/>
            <person name="Liu Y."/>
            <person name="Xu W."/>
            <person name="Pan J."/>
            <person name="Luo Z.H."/>
            <person name="Li M."/>
        </authorList>
    </citation>
    <scope>NUCLEOTIDE SEQUENCE [LARGE SCALE GENOMIC DNA]</scope>
    <source>
        <strain evidence="10">SpSt-69</strain>
    </source>
</reference>
<feature type="binding site" evidence="8">
    <location>
        <position position="114"/>
    </location>
    <ligand>
        <name>Fe cation</name>
        <dbReference type="ChEBI" id="CHEBI:24875"/>
    </ligand>
</feature>
<keyword evidence="4 8" id="KW-0479">Metal-binding</keyword>
<dbReference type="FunFam" id="3.30.420.40:FF:000012">
    <property type="entry name" value="tRNA N6-adenosine threonylcarbamoyltransferase"/>
    <property type="match status" value="1"/>
</dbReference>
<dbReference type="PRINTS" id="PR00789">
    <property type="entry name" value="OSIALOPTASE"/>
</dbReference>
<feature type="binding site" evidence="8">
    <location>
        <position position="297"/>
    </location>
    <ligand>
        <name>Fe cation</name>
        <dbReference type="ChEBI" id="CHEBI:24875"/>
    </ligand>
</feature>
<dbReference type="EMBL" id="DTDJ01000055">
    <property type="protein sequence ID" value="HGL18485.1"/>
    <property type="molecule type" value="Genomic_DNA"/>
</dbReference>
<dbReference type="InterPro" id="IPR043129">
    <property type="entry name" value="ATPase_NBD"/>
</dbReference>
<organism evidence="10">
    <name type="scientific">candidate division WOR-3 bacterium</name>
    <dbReference type="NCBI Taxonomy" id="2052148"/>
    <lineage>
        <taxon>Bacteria</taxon>
        <taxon>Bacteria division WOR-3</taxon>
    </lineage>
</organism>
<comment type="catalytic activity">
    <reaction evidence="7 8">
        <text>L-threonylcarbamoyladenylate + adenosine(37) in tRNA = N(6)-L-threonylcarbamoyladenosine(37) in tRNA + AMP + H(+)</text>
        <dbReference type="Rhea" id="RHEA:37059"/>
        <dbReference type="Rhea" id="RHEA-COMP:10162"/>
        <dbReference type="Rhea" id="RHEA-COMP:10163"/>
        <dbReference type="ChEBI" id="CHEBI:15378"/>
        <dbReference type="ChEBI" id="CHEBI:73682"/>
        <dbReference type="ChEBI" id="CHEBI:74411"/>
        <dbReference type="ChEBI" id="CHEBI:74418"/>
        <dbReference type="ChEBI" id="CHEBI:456215"/>
        <dbReference type="EC" id="2.3.1.234"/>
    </reaction>
</comment>
<feature type="binding site" evidence="8">
    <location>
        <position position="110"/>
    </location>
    <ligand>
        <name>Fe cation</name>
        <dbReference type="ChEBI" id="CHEBI:24875"/>
    </ligand>
</feature>
<keyword evidence="1 8" id="KW-0963">Cytoplasm</keyword>
<dbReference type="GO" id="GO:0002949">
    <property type="term" value="P:tRNA threonylcarbamoyladenosine modification"/>
    <property type="evidence" value="ECO:0007669"/>
    <property type="project" value="UniProtKB-UniRule"/>
</dbReference>
<comment type="caution">
    <text evidence="10">The sequence shown here is derived from an EMBL/GenBank/DDBJ whole genome shotgun (WGS) entry which is preliminary data.</text>
</comment>
<dbReference type="AlphaFoldDB" id="A0A7V3ZZT9"/>
<feature type="binding site" evidence="8">
    <location>
        <position position="179"/>
    </location>
    <ligand>
        <name>substrate</name>
    </ligand>
</feature>
<comment type="subcellular location">
    <subcellularLocation>
        <location evidence="8">Cytoplasm</location>
    </subcellularLocation>
</comment>
<gene>
    <name evidence="8 10" type="primary">tsaD</name>
    <name evidence="10" type="ORF">ENU66_09180</name>
</gene>
<feature type="binding site" evidence="8">
    <location>
        <position position="183"/>
    </location>
    <ligand>
        <name>substrate</name>
    </ligand>
</feature>
<proteinExistence type="inferred from homology"/>
<comment type="cofactor">
    <cofactor evidence="8">
        <name>Fe(2+)</name>
        <dbReference type="ChEBI" id="CHEBI:29033"/>
    </cofactor>
    <text evidence="8">Binds 1 Fe(2+) ion per subunit.</text>
</comment>
<dbReference type="Gene3D" id="3.30.420.40">
    <property type="match status" value="2"/>
</dbReference>
<dbReference type="GO" id="GO:0005737">
    <property type="term" value="C:cytoplasm"/>
    <property type="evidence" value="ECO:0007669"/>
    <property type="project" value="UniProtKB-SubCell"/>
</dbReference>
<dbReference type="NCBIfam" id="TIGR03723">
    <property type="entry name" value="T6A_TsaD_YgjD"/>
    <property type="match status" value="1"/>
</dbReference>
<sequence length="329" mass="36030">MIVLGIETSCDETAVGIVNNEYKVLVNLSKTHLEHSIFGGVVPEIASRMHTKLLLPMTEEALKRANLTINDIDGIAVTHGPGLVGSLLVGLAFAKSLAYFFEKPFVGVNHLEAHMFSIFLNKNLPEEPYLFLIVSGGHTELVLMEKPGEYKFLGGTVDDAAGEALDKFAKMLGLPYPGGPLIDKLSQTGNPSFHRFPRAKVDGLNFSFSGLKTSALYLIKDKGEQYVKENLNNLCASYQEAVVDMLLEKVKMAIRQTGVKNLGVVGGVSMNSRLRKVFSEELKNVRVEFPEPQYTVDNGTMVAAVGLFYLEKGKRDGFDLPADPSLIFS</sequence>
<dbReference type="NCBIfam" id="TIGR00329">
    <property type="entry name" value="gcp_kae1"/>
    <property type="match status" value="1"/>
</dbReference>
<dbReference type="CDD" id="cd24133">
    <property type="entry name" value="ASKHA_NBD_TsaD_bac"/>
    <property type="match status" value="1"/>
</dbReference>
<evidence type="ECO:0000256" key="7">
    <source>
        <dbReference type="ARBA" id="ARBA00048117"/>
    </source>
</evidence>
<evidence type="ECO:0000259" key="9">
    <source>
        <dbReference type="Pfam" id="PF00814"/>
    </source>
</evidence>
<feature type="binding site" evidence="8">
    <location>
        <position position="271"/>
    </location>
    <ligand>
        <name>substrate</name>
    </ligand>
</feature>
<evidence type="ECO:0000256" key="1">
    <source>
        <dbReference type="ARBA" id="ARBA00022490"/>
    </source>
</evidence>
<keyword evidence="3 8" id="KW-0819">tRNA processing</keyword>
<keyword evidence="2 8" id="KW-0808">Transferase</keyword>
<dbReference type="GO" id="GO:0005506">
    <property type="term" value="F:iron ion binding"/>
    <property type="evidence" value="ECO:0007669"/>
    <property type="project" value="UniProtKB-UniRule"/>
</dbReference>
<evidence type="ECO:0000256" key="4">
    <source>
        <dbReference type="ARBA" id="ARBA00022723"/>
    </source>
</evidence>
<comment type="function">
    <text evidence="8">Required for the formation of a threonylcarbamoyl group on adenosine at position 37 (t(6)A37) in tRNAs that read codons beginning with adenine. Is involved in the transfer of the threonylcarbamoyl moiety of threonylcarbamoyl-AMP (TC-AMP) to the N6 group of A37, together with TsaE and TsaB. TsaD likely plays a direct catalytic role in this reaction.</text>
</comment>
<evidence type="ECO:0000256" key="6">
    <source>
        <dbReference type="ARBA" id="ARBA00023315"/>
    </source>
</evidence>
<evidence type="ECO:0000256" key="3">
    <source>
        <dbReference type="ARBA" id="ARBA00022694"/>
    </source>
</evidence>
<dbReference type="InterPro" id="IPR000905">
    <property type="entry name" value="Gcp-like_dom"/>
</dbReference>
<protein>
    <recommendedName>
        <fullName evidence="8">tRNA N6-adenosine threonylcarbamoyltransferase</fullName>
        <ecNumber evidence="8">2.3.1.234</ecNumber>
    </recommendedName>
    <alternativeName>
        <fullName evidence="8">N6-L-threonylcarbamoyladenine synthase</fullName>
        <shortName evidence="8">t(6)A synthase</shortName>
    </alternativeName>
    <alternativeName>
        <fullName evidence="8">t(6)A37 threonylcarbamoyladenosine biosynthesis protein TsaD</fullName>
    </alternativeName>
    <alternativeName>
        <fullName evidence="8">tRNA threonylcarbamoyladenosine biosynthesis protein TsaD</fullName>
    </alternativeName>
</protein>
<keyword evidence="5 8" id="KW-0408">Iron</keyword>
<evidence type="ECO:0000313" key="10">
    <source>
        <dbReference type="EMBL" id="HGL18485.1"/>
    </source>
</evidence>
<feature type="binding site" evidence="8">
    <location>
        <begin position="133"/>
        <end position="137"/>
    </location>
    <ligand>
        <name>substrate</name>
    </ligand>
</feature>
<name>A0A7V3ZZT9_UNCW3</name>
<dbReference type="SUPFAM" id="SSF53067">
    <property type="entry name" value="Actin-like ATPase domain"/>
    <property type="match status" value="1"/>
</dbReference>
<accession>A0A7V3ZZT9</accession>
<dbReference type="GO" id="GO:0061711">
    <property type="term" value="F:tRNA N(6)-L-threonylcarbamoyladenine synthase activity"/>
    <property type="evidence" value="ECO:0007669"/>
    <property type="project" value="UniProtKB-EC"/>
</dbReference>
<dbReference type="InterPro" id="IPR022450">
    <property type="entry name" value="TsaD"/>
</dbReference>
<dbReference type="Pfam" id="PF00814">
    <property type="entry name" value="TsaD"/>
    <property type="match status" value="1"/>
</dbReference>
<dbReference type="FunFam" id="3.30.420.40:FF:000040">
    <property type="entry name" value="tRNA N6-adenosine threonylcarbamoyltransferase"/>
    <property type="match status" value="1"/>
</dbReference>
<dbReference type="PANTHER" id="PTHR11735">
    <property type="entry name" value="TRNA N6-ADENOSINE THREONYLCARBAMOYLTRANSFERASE"/>
    <property type="match status" value="1"/>
</dbReference>
<dbReference type="InterPro" id="IPR017861">
    <property type="entry name" value="KAE1/TsaD"/>
</dbReference>
<comment type="similarity">
    <text evidence="8">Belongs to the KAE1 / TsaD family.</text>
</comment>
<keyword evidence="6 8" id="KW-0012">Acyltransferase</keyword>
<evidence type="ECO:0000256" key="2">
    <source>
        <dbReference type="ARBA" id="ARBA00022679"/>
    </source>
</evidence>